<dbReference type="EMBL" id="CAJOBI010001016">
    <property type="protein sequence ID" value="CAF3858487.1"/>
    <property type="molecule type" value="Genomic_DNA"/>
</dbReference>
<dbReference type="InterPro" id="IPR036514">
    <property type="entry name" value="SGNH_hydro_sf"/>
</dbReference>
<evidence type="ECO:0000313" key="2">
    <source>
        <dbReference type="EMBL" id="CAF3858487.1"/>
    </source>
</evidence>
<dbReference type="EMBL" id="CAJOBJ010003384">
    <property type="protein sequence ID" value="CAF3963566.1"/>
    <property type="molecule type" value="Genomic_DNA"/>
</dbReference>
<evidence type="ECO:0000313" key="4">
    <source>
        <dbReference type="EMBL" id="CAF3967609.1"/>
    </source>
</evidence>
<reference evidence="1" key="1">
    <citation type="submission" date="2021-02" db="EMBL/GenBank/DDBJ databases">
        <authorList>
            <person name="Nowell W R."/>
        </authorList>
    </citation>
    <scope>NUCLEOTIDE SEQUENCE</scope>
</reference>
<organism evidence="1 5">
    <name type="scientific">Rotaria magnacalcarata</name>
    <dbReference type="NCBI Taxonomy" id="392030"/>
    <lineage>
        <taxon>Eukaryota</taxon>
        <taxon>Metazoa</taxon>
        <taxon>Spiralia</taxon>
        <taxon>Gnathifera</taxon>
        <taxon>Rotifera</taxon>
        <taxon>Eurotatoria</taxon>
        <taxon>Bdelloidea</taxon>
        <taxon>Philodinida</taxon>
        <taxon>Philodinidae</taxon>
        <taxon>Rotaria</taxon>
    </lineage>
</organism>
<dbReference type="Proteomes" id="UP000681720">
    <property type="component" value="Unassembled WGS sequence"/>
</dbReference>
<dbReference type="EMBL" id="CAJNOV010007350">
    <property type="protein sequence ID" value="CAF1281555.1"/>
    <property type="molecule type" value="Genomic_DNA"/>
</dbReference>
<accession>A0A815CAW8</accession>
<evidence type="ECO:0008006" key="6">
    <source>
        <dbReference type="Google" id="ProtNLM"/>
    </source>
</evidence>
<dbReference type="Proteomes" id="UP000681967">
    <property type="component" value="Unassembled WGS sequence"/>
</dbReference>
<dbReference type="Proteomes" id="UP000676336">
    <property type="component" value="Unassembled WGS sequence"/>
</dbReference>
<evidence type="ECO:0000313" key="1">
    <source>
        <dbReference type="EMBL" id="CAF1281555.1"/>
    </source>
</evidence>
<dbReference type="SUPFAM" id="SSF52266">
    <property type="entry name" value="SGNH hydrolase"/>
    <property type="match status" value="1"/>
</dbReference>
<dbReference type="EMBL" id="CAJOBH010003827">
    <property type="protein sequence ID" value="CAF3967609.1"/>
    <property type="molecule type" value="Genomic_DNA"/>
</dbReference>
<dbReference type="Gene3D" id="3.40.50.1110">
    <property type="entry name" value="SGNH hydrolase"/>
    <property type="match status" value="1"/>
</dbReference>
<dbReference type="AlphaFoldDB" id="A0A815CAW8"/>
<comment type="caution">
    <text evidence="1">The sequence shown here is derived from an EMBL/GenBank/DDBJ whole genome shotgun (WGS) entry which is preliminary data.</text>
</comment>
<gene>
    <name evidence="4" type="ORF">BYL167_LOCUS11897</name>
    <name evidence="1" type="ORF">CJN711_LOCUS16010</name>
    <name evidence="3" type="ORF">GIL414_LOCUS9764</name>
    <name evidence="2" type="ORF">SMN809_LOCUS4411</name>
</gene>
<evidence type="ECO:0000313" key="5">
    <source>
        <dbReference type="Proteomes" id="UP000663855"/>
    </source>
</evidence>
<dbReference type="Proteomes" id="UP000663855">
    <property type="component" value="Unassembled WGS sequence"/>
</dbReference>
<evidence type="ECO:0000313" key="3">
    <source>
        <dbReference type="EMBL" id="CAF3963566.1"/>
    </source>
</evidence>
<name>A0A815CAW8_9BILA</name>
<proteinExistence type="predicted"/>
<protein>
    <recommendedName>
        <fullName evidence="6">SGNH hydrolase-type esterase domain-containing protein</fullName>
    </recommendedName>
</protein>
<sequence>MMFSSSNMQKILIISDSHGKCLDSPIITPNYQIDNYSFSGLRWINNYNSNLCLFSLIQKEPFSSLLSTSSYVFFLIGTNSVRNYVAPEIINQIDQIFSLIYSQYPHLKNQKLIVTTCIPCFKTTKRFPTTAALMNNIYHYNHLLFILSHKFNFLYFDLHMPIDWLSSDMMHVGRHYHNEFSNLILNYINNLHVNQNISITIRNRSPEAIHRRNKKRNFKLKMIQKNFTLRREISSLWSYTHLKNFLKYNGIRFGTLSIMSNHILYLRFNNIFNLRSADHALPMDIFDSIHFIQWFEHIR</sequence>